<dbReference type="InterPro" id="IPR036280">
    <property type="entry name" value="Multihaem_cyt_sf"/>
</dbReference>
<protein>
    <recommendedName>
        <fullName evidence="1">Cytochrome c7-like domain-containing protein</fullName>
    </recommendedName>
</protein>
<reference evidence="2" key="1">
    <citation type="submission" date="2018-05" db="EMBL/GenBank/DDBJ databases">
        <authorList>
            <person name="Lanie J.A."/>
            <person name="Ng W.-L."/>
            <person name="Kazmierczak K.M."/>
            <person name="Andrzejewski T.M."/>
            <person name="Davidsen T.M."/>
            <person name="Wayne K.J."/>
            <person name="Tettelin H."/>
            <person name="Glass J.I."/>
            <person name="Rusch D."/>
            <person name="Podicherti R."/>
            <person name="Tsui H.-C.T."/>
            <person name="Winkler M.E."/>
        </authorList>
    </citation>
    <scope>NUCLEOTIDE SEQUENCE</scope>
</reference>
<dbReference type="AlphaFoldDB" id="A0A382NU86"/>
<gene>
    <name evidence="2" type="ORF">METZ01_LOCUS317598</name>
</gene>
<dbReference type="EMBL" id="UINC01102825">
    <property type="protein sequence ID" value="SVC64744.1"/>
    <property type="molecule type" value="Genomic_DNA"/>
</dbReference>
<feature type="non-terminal residue" evidence="2">
    <location>
        <position position="128"/>
    </location>
</feature>
<organism evidence="2">
    <name type="scientific">marine metagenome</name>
    <dbReference type="NCBI Taxonomy" id="408172"/>
    <lineage>
        <taxon>unclassified sequences</taxon>
        <taxon>metagenomes</taxon>
        <taxon>ecological metagenomes</taxon>
    </lineage>
</organism>
<accession>A0A382NU86</accession>
<feature type="domain" description="Cytochrome c7-like" evidence="1">
    <location>
        <begin position="30"/>
        <end position="111"/>
    </location>
</feature>
<sequence length="128" mass="13896">MLFAAPLFAEPPDLEEVACTWCHYEEAEDFAESVHYLQGHLLCTDCHGGLPFAEDPDLAKAPEAGFIGKPGRADVAEVCTQCHSGPAGFFAQGPHHEWQNEANPTCITCHSNHRVLDASLALMDETCS</sequence>
<evidence type="ECO:0000313" key="2">
    <source>
        <dbReference type="EMBL" id="SVC64744.1"/>
    </source>
</evidence>
<evidence type="ECO:0000259" key="1">
    <source>
        <dbReference type="Pfam" id="PF14522"/>
    </source>
</evidence>
<proteinExistence type="predicted"/>
<dbReference type="SUPFAM" id="SSF48695">
    <property type="entry name" value="Multiheme cytochromes"/>
    <property type="match status" value="1"/>
</dbReference>
<dbReference type="Gene3D" id="3.90.10.10">
    <property type="entry name" value="Cytochrome C3"/>
    <property type="match status" value="1"/>
</dbReference>
<name>A0A382NU86_9ZZZZ</name>
<dbReference type="Pfam" id="PF14522">
    <property type="entry name" value="Cytochrome_C7"/>
    <property type="match status" value="1"/>
</dbReference>
<dbReference type="InterPro" id="IPR029467">
    <property type="entry name" value="Cyt_c7-like"/>
</dbReference>